<keyword evidence="3" id="KW-1185">Reference proteome</keyword>
<evidence type="ECO:0000313" key="3">
    <source>
        <dbReference type="Proteomes" id="UP001281761"/>
    </source>
</evidence>
<dbReference type="PROSITE" id="PS51257">
    <property type="entry name" value="PROKAR_LIPOPROTEIN"/>
    <property type="match status" value="1"/>
</dbReference>
<name>A0ABQ9WPV2_9EUKA</name>
<protein>
    <submittedName>
        <fullName evidence="1">Uncharacterized protein</fullName>
    </submittedName>
</protein>
<proteinExistence type="predicted"/>
<accession>A0ABQ9WPV2</accession>
<evidence type="ECO:0000313" key="1">
    <source>
        <dbReference type="EMBL" id="KAK2940782.1"/>
    </source>
</evidence>
<dbReference type="EMBL" id="JARBJD010000230">
    <property type="protein sequence ID" value="KAK2946330.1"/>
    <property type="molecule type" value="Genomic_DNA"/>
</dbReference>
<evidence type="ECO:0000313" key="2">
    <source>
        <dbReference type="EMBL" id="KAK2946330.1"/>
    </source>
</evidence>
<reference evidence="1 3" key="1">
    <citation type="journal article" date="2022" name="bioRxiv">
        <title>Genomics of Preaxostyla Flagellates Illuminates Evolutionary Transitions and the Path Towards Mitochondrial Loss.</title>
        <authorList>
            <person name="Novak L.V.F."/>
            <person name="Treitli S.C."/>
            <person name="Pyrih J."/>
            <person name="Halakuc P."/>
            <person name="Pipaliya S.V."/>
            <person name="Vacek V."/>
            <person name="Brzon O."/>
            <person name="Soukal P."/>
            <person name="Eme L."/>
            <person name="Dacks J.B."/>
            <person name="Karnkowska A."/>
            <person name="Elias M."/>
            <person name="Hampl V."/>
        </authorList>
    </citation>
    <scope>NUCLEOTIDE SEQUENCE [LARGE SCALE GENOMIC DNA]</scope>
    <source>
        <strain evidence="1">NAU3</strain>
        <tissue evidence="1">Gut</tissue>
    </source>
</reference>
<organism evidence="1 3">
    <name type="scientific">Blattamonas nauphoetae</name>
    <dbReference type="NCBI Taxonomy" id="2049346"/>
    <lineage>
        <taxon>Eukaryota</taxon>
        <taxon>Metamonada</taxon>
        <taxon>Preaxostyla</taxon>
        <taxon>Oxymonadida</taxon>
        <taxon>Blattamonas</taxon>
    </lineage>
</organism>
<dbReference type="Proteomes" id="UP001281761">
    <property type="component" value="Unassembled WGS sequence"/>
</dbReference>
<comment type="caution">
    <text evidence="1">The sequence shown here is derived from an EMBL/GenBank/DDBJ whole genome shotgun (WGS) entry which is preliminary data.</text>
</comment>
<sequence length="135" mass="15303">MKMEMSFNSSCSLCSCPPSGSSHVQHRVPESCSFKLTAGKEESESQRDFGFRLLLLFSPKESHSISFKSTLYSDSVSVHCMLCGLSTNTIDPVMFVPRHDRTLREEPSTTMPVYFITSIPIESELSEKSKWYFRS</sequence>
<gene>
    <name evidence="2" type="ORF">BLNAU_18691</name>
    <name evidence="1" type="ORF">BLNAU_24319</name>
</gene>
<dbReference type="EMBL" id="JARBJD010000607">
    <property type="protein sequence ID" value="KAK2940782.1"/>
    <property type="molecule type" value="Genomic_DNA"/>
</dbReference>